<dbReference type="PROSITE" id="PS50082">
    <property type="entry name" value="WD_REPEATS_2"/>
    <property type="match status" value="2"/>
</dbReference>
<evidence type="ECO:0000256" key="2">
    <source>
        <dbReference type="ARBA" id="ARBA00022574"/>
    </source>
</evidence>
<comment type="similarity">
    <text evidence="1">Belongs to the WD repeat EIPR1 family.</text>
</comment>
<dbReference type="InterPro" id="IPR001680">
    <property type="entry name" value="WD40_rpt"/>
</dbReference>
<protein>
    <recommendedName>
        <fullName evidence="6">EIPR1-like beta-propeller domain-containing protein</fullName>
    </recommendedName>
</protein>
<dbReference type="InterPro" id="IPR059104">
    <property type="entry name" value="Beta-prop_EIPR1-like"/>
</dbReference>
<dbReference type="PROSITE" id="PS50294">
    <property type="entry name" value="WD_REPEATS_REGION"/>
    <property type="match status" value="1"/>
</dbReference>
<feature type="domain" description="EIPR1-like beta-propeller" evidence="6">
    <location>
        <begin position="114"/>
        <end position="243"/>
    </location>
</feature>
<dbReference type="InterPro" id="IPR036322">
    <property type="entry name" value="WD40_repeat_dom_sf"/>
</dbReference>
<evidence type="ECO:0000259" key="6">
    <source>
        <dbReference type="Pfam" id="PF23609"/>
    </source>
</evidence>
<dbReference type="PANTHER" id="PTHR14205:SF15">
    <property type="entry name" value="EARP AND GARP COMPLEX-INTERACTING PROTEIN 1"/>
    <property type="match status" value="1"/>
</dbReference>
<dbReference type="InterPro" id="IPR019775">
    <property type="entry name" value="WD40_repeat_CS"/>
</dbReference>
<dbReference type="SUPFAM" id="SSF50978">
    <property type="entry name" value="WD40 repeat-like"/>
    <property type="match status" value="1"/>
</dbReference>
<dbReference type="PANTHER" id="PTHR14205">
    <property type="entry name" value="WD-REPEAT PROTEIN"/>
    <property type="match status" value="1"/>
</dbReference>
<dbReference type="PROSITE" id="PS00678">
    <property type="entry name" value="WD_REPEATS_1"/>
    <property type="match status" value="1"/>
</dbReference>
<proteinExistence type="inferred from homology"/>
<sequence length="392" mass="43080">MEEMTELKTCQDGMTTTAGSNLFQGRLSSILWNPLSSSSSSSIGYFDPEDDEVGHVDDDMDSSAKGDILTLDYAGNIFRWDVSTSDAKETQHFSLSPTSSSSKAATLLSLPPRMAWDPHDTNHIAVSQHTTVTLYDLRTSAISASLPTNCHRYGITDLDYNPNKTHTLVTSGRDGLIKFWDLRFLGGGENFDGERRNHKKNKRIKPVKIIQGGHTHWSTTVKYNTFHDQLMLSGGTDSVVNLWRISSVSSAPLLDLGDDDDDDDNSVVEEEDDDVFGKKKDDGGGDSYFQNFTGQSLDDEDFGRNGNYNTKSPSKQNSQNAKGVRTEKTAGGPGADDSSSAPDVRVSSHIHTDAVYDVTWSAVDAWVFASLSYDGNVILNHVPSKEKYKILL</sequence>
<feature type="compositionally biased region" description="Polar residues" evidence="5">
    <location>
        <begin position="306"/>
        <end position="321"/>
    </location>
</feature>
<reference evidence="7" key="1">
    <citation type="submission" date="2021-01" db="EMBL/GenBank/DDBJ databases">
        <authorList>
            <person name="Corre E."/>
            <person name="Pelletier E."/>
            <person name="Niang G."/>
            <person name="Scheremetjew M."/>
            <person name="Finn R."/>
            <person name="Kale V."/>
            <person name="Holt S."/>
            <person name="Cochrane G."/>
            <person name="Meng A."/>
            <person name="Brown T."/>
            <person name="Cohen L."/>
        </authorList>
    </citation>
    <scope>NUCLEOTIDE SEQUENCE</scope>
    <source>
        <strain evidence="7">Pop2</strain>
    </source>
</reference>
<dbReference type="EMBL" id="HBGN01025065">
    <property type="protein sequence ID" value="CAD9339976.1"/>
    <property type="molecule type" value="Transcribed_RNA"/>
</dbReference>
<dbReference type="Gene3D" id="2.130.10.10">
    <property type="entry name" value="YVTN repeat-like/Quinoprotein amine dehydrogenase"/>
    <property type="match status" value="1"/>
</dbReference>
<dbReference type="Pfam" id="PF23609">
    <property type="entry name" value="Beta-prop_EIPR1"/>
    <property type="match status" value="1"/>
</dbReference>
<feature type="compositionally biased region" description="Acidic residues" evidence="5">
    <location>
        <begin position="256"/>
        <end position="274"/>
    </location>
</feature>
<evidence type="ECO:0000256" key="3">
    <source>
        <dbReference type="ARBA" id="ARBA00022737"/>
    </source>
</evidence>
<evidence type="ECO:0000313" key="7">
    <source>
        <dbReference type="EMBL" id="CAD9339976.1"/>
    </source>
</evidence>
<keyword evidence="2 4" id="KW-0853">WD repeat</keyword>
<dbReference type="Pfam" id="PF00400">
    <property type="entry name" value="WD40"/>
    <property type="match status" value="1"/>
</dbReference>
<feature type="region of interest" description="Disordered" evidence="5">
    <location>
        <begin position="254"/>
        <end position="344"/>
    </location>
</feature>
<name>A0A7S1ZIB3_9STRA</name>
<dbReference type="GO" id="GO:0016567">
    <property type="term" value="P:protein ubiquitination"/>
    <property type="evidence" value="ECO:0007669"/>
    <property type="project" value="TreeGrafter"/>
</dbReference>
<evidence type="ECO:0000256" key="1">
    <source>
        <dbReference type="ARBA" id="ARBA00005672"/>
    </source>
</evidence>
<dbReference type="SMART" id="SM00320">
    <property type="entry name" value="WD40"/>
    <property type="match status" value="3"/>
</dbReference>
<dbReference type="InterPro" id="IPR015943">
    <property type="entry name" value="WD40/YVTN_repeat-like_dom_sf"/>
</dbReference>
<keyword evidence="3" id="KW-0677">Repeat</keyword>
<evidence type="ECO:0000256" key="4">
    <source>
        <dbReference type="PROSITE-ProRule" id="PRU00221"/>
    </source>
</evidence>
<dbReference type="AlphaFoldDB" id="A0A7S1ZIB3"/>
<feature type="repeat" description="WD" evidence="4">
    <location>
        <begin position="211"/>
        <end position="247"/>
    </location>
</feature>
<gene>
    <name evidence="7" type="ORF">DBRI1063_LOCUS16046</name>
</gene>
<feature type="repeat" description="WD" evidence="4">
    <location>
        <begin position="148"/>
        <end position="183"/>
    </location>
</feature>
<dbReference type="InterPro" id="IPR040323">
    <property type="entry name" value="EIPR1"/>
</dbReference>
<evidence type="ECO:0000256" key="5">
    <source>
        <dbReference type="SAM" id="MobiDB-lite"/>
    </source>
</evidence>
<organism evidence="7">
    <name type="scientific">Ditylum brightwellii</name>
    <dbReference type="NCBI Taxonomy" id="49249"/>
    <lineage>
        <taxon>Eukaryota</taxon>
        <taxon>Sar</taxon>
        <taxon>Stramenopiles</taxon>
        <taxon>Ochrophyta</taxon>
        <taxon>Bacillariophyta</taxon>
        <taxon>Mediophyceae</taxon>
        <taxon>Lithodesmiophycidae</taxon>
        <taxon>Lithodesmiales</taxon>
        <taxon>Lithodesmiaceae</taxon>
        <taxon>Ditylum</taxon>
    </lineage>
</organism>
<accession>A0A7S1ZIB3</accession>